<evidence type="ECO:0000313" key="2">
    <source>
        <dbReference type="EMBL" id="GLS18313.1"/>
    </source>
</evidence>
<accession>A0ABQ6CDF6</accession>
<dbReference type="InterPro" id="IPR050491">
    <property type="entry name" value="AmpC-like"/>
</dbReference>
<protein>
    <submittedName>
        <fullName evidence="2">Serine hydrolase</fullName>
    </submittedName>
</protein>
<dbReference type="Proteomes" id="UP001156882">
    <property type="component" value="Unassembled WGS sequence"/>
</dbReference>
<dbReference type="InterPro" id="IPR012338">
    <property type="entry name" value="Beta-lactam/transpept-like"/>
</dbReference>
<keyword evidence="3" id="KW-1185">Reference proteome</keyword>
<organism evidence="2 3">
    <name type="scientific">Labrys miyagiensis</name>
    <dbReference type="NCBI Taxonomy" id="346912"/>
    <lineage>
        <taxon>Bacteria</taxon>
        <taxon>Pseudomonadati</taxon>
        <taxon>Pseudomonadota</taxon>
        <taxon>Alphaproteobacteria</taxon>
        <taxon>Hyphomicrobiales</taxon>
        <taxon>Xanthobacteraceae</taxon>
        <taxon>Labrys</taxon>
    </lineage>
</organism>
<keyword evidence="2" id="KW-0378">Hydrolase</keyword>
<dbReference type="GO" id="GO:0016787">
    <property type="term" value="F:hydrolase activity"/>
    <property type="evidence" value="ECO:0007669"/>
    <property type="project" value="UniProtKB-KW"/>
</dbReference>
<sequence length="475" mass="51316">MHMTDTPEWLAPSLDYVSRWLEYQMRVLEQPGCTIAVTYRGKLKLEHAIGFADQGLSIPLTPRHRFRVASHSKSFTAAGLMRLREQGRVTLEDRTGQYVSGLHPKIASATIAQLLSHTAGIFRDGMDANYWVDRAPFPDEAELDRDLALPPAIEAGLRLKYSNHGFALAGRVIEAVTGESWVDWIGREIVAKAGLTETTPDAPLPDGAPFARGHSSRTLLGRRLVVPGDQSTNAFAPATGFVATAGDLAKFFAQLSPEAETSILTAASRREMTRAQWRDPHATLETSYGLGMISGTLDGWEWFGHGGGFLGYITRTVVVPKQHLAISVLTNAVDGSAHPWLDGALRIMKAFATGGAPSAHLADWAGRWWSVWAAVDLVPIGQKVFVALPGLLDPLAKTAEIEVNGTDEGRIAEAGAFGSYGEPVRLIRNDAGKVSTVRLGAGTLVPEDVLAAELQARYDLQRPETATPINGSERG</sequence>
<comment type="caution">
    <text evidence="2">The sequence shown here is derived from an EMBL/GenBank/DDBJ whole genome shotgun (WGS) entry which is preliminary data.</text>
</comment>
<dbReference type="SUPFAM" id="SSF56601">
    <property type="entry name" value="beta-lactamase/transpeptidase-like"/>
    <property type="match status" value="1"/>
</dbReference>
<dbReference type="InterPro" id="IPR001466">
    <property type="entry name" value="Beta-lactam-related"/>
</dbReference>
<evidence type="ECO:0000313" key="3">
    <source>
        <dbReference type="Proteomes" id="UP001156882"/>
    </source>
</evidence>
<dbReference type="Pfam" id="PF00144">
    <property type="entry name" value="Beta-lactamase"/>
    <property type="match status" value="1"/>
</dbReference>
<dbReference type="PANTHER" id="PTHR46825:SF9">
    <property type="entry name" value="BETA-LACTAMASE-RELATED DOMAIN-CONTAINING PROTEIN"/>
    <property type="match status" value="1"/>
</dbReference>
<dbReference type="EMBL" id="BSPC01000011">
    <property type="protein sequence ID" value="GLS18313.1"/>
    <property type="molecule type" value="Genomic_DNA"/>
</dbReference>
<gene>
    <name evidence="2" type="ORF">GCM10007874_13300</name>
</gene>
<evidence type="ECO:0000259" key="1">
    <source>
        <dbReference type="Pfam" id="PF00144"/>
    </source>
</evidence>
<feature type="domain" description="Beta-lactamase-related" evidence="1">
    <location>
        <begin position="30"/>
        <end position="335"/>
    </location>
</feature>
<reference evidence="3" key="1">
    <citation type="journal article" date="2019" name="Int. J. Syst. Evol. Microbiol.">
        <title>The Global Catalogue of Microorganisms (GCM) 10K type strain sequencing project: providing services to taxonomists for standard genome sequencing and annotation.</title>
        <authorList>
            <consortium name="The Broad Institute Genomics Platform"/>
            <consortium name="The Broad Institute Genome Sequencing Center for Infectious Disease"/>
            <person name="Wu L."/>
            <person name="Ma J."/>
        </authorList>
    </citation>
    <scope>NUCLEOTIDE SEQUENCE [LARGE SCALE GENOMIC DNA]</scope>
    <source>
        <strain evidence="3">NBRC 101365</strain>
    </source>
</reference>
<dbReference type="PANTHER" id="PTHR46825">
    <property type="entry name" value="D-ALANYL-D-ALANINE-CARBOXYPEPTIDASE/ENDOPEPTIDASE AMPH"/>
    <property type="match status" value="1"/>
</dbReference>
<proteinExistence type="predicted"/>
<dbReference type="Gene3D" id="3.40.710.10">
    <property type="entry name" value="DD-peptidase/beta-lactamase superfamily"/>
    <property type="match status" value="1"/>
</dbReference>
<name>A0ABQ6CDF6_9HYPH</name>